<dbReference type="GO" id="GO:0005737">
    <property type="term" value="C:cytoplasm"/>
    <property type="evidence" value="ECO:0007669"/>
    <property type="project" value="UniProtKB-UniRule"/>
</dbReference>
<protein>
    <recommendedName>
        <fullName evidence="8">Porphobilinogen deaminase</fullName>
        <shortName evidence="8">PBG</shortName>
        <ecNumber evidence="8">2.5.1.61</ecNumber>
    </recommendedName>
    <alternativeName>
        <fullName evidence="8">Hydroxymethylbilane synthase</fullName>
        <shortName evidence="8">HMBS</shortName>
    </alternativeName>
    <alternativeName>
        <fullName evidence="8">Pre-uroporphyrinogen synthase</fullName>
    </alternativeName>
</protein>
<keyword evidence="12" id="KW-1185">Reference proteome</keyword>
<dbReference type="InterPro" id="IPR036803">
    <property type="entry name" value="Porphobilinogen_deaminase_C_sf"/>
</dbReference>
<evidence type="ECO:0000256" key="7">
    <source>
        <dbReference type="ARBA" id="ARBA00048169"/>
    </source>
</evidence>
<reference evidence="11 12" key="1">
    <citation type="submission" date="2018-12" db="EMBL/GenBank/DDBJ databases">
        <title>Legionella sp,whole genome shotgun sequence.</title>
        <authorList>
            <person name="Wu H."/>
        </authorList>
    </citation>
    <scope>NUCLEOTIDE SEQUENCE [LARGE SCALE GENOMIC DNA]</scope>
    <source>
        <strain evidence="12">km714</strain>
    </source>
</reference>
<evidence type="ECO:0000259" key="10">
    <source>
        <dbReference type="Pfam" id="PF03900"/>
    </source>
</evidence>
<dbReference type="SUPFAM" id="SSF53850">
    <property type="entry name" value="Periplasmic binding protein-like II"/>
    <property type="match status" value="1"/>
</dbReference>
<dbReference type="PROSITE" id="PS00533">
    <property type="entry name" value="PORPHOBILINOGEN_DEAM"/>
    <property type="match status" value="1"/>
</dbReference>
<evidence type="ECO:0000256" key="2">
    <source>
        <dbReference type="ARBA" id="ARBA00004735"/>
    </source>
</evidence>
<gene>
    <name evidence="8" type="primary">hemC</name>
    <name evidence="11" type="ORF">EKM59_02175</name>
</gene>
<comment type="subunit">
    <text evidence="4 8">Monomer.</text>
</comment>
<dbReference type="Pfam" id="PF03900">
    <property type="entry name" value="Porphobil_deamC"/>
    <property type="match status" value="1"/>
</dbReference>
<dbReference type="PANTHER" id="PTHR11557:SF0">
    <property type="entry name" value="PORPHOBILINOGEN DEAMINASE"/>
    <property type="match status" value="1"/>
</dbReference>
<dbReference type="RefSeq" id="WP_127033437.1">
    <property type="nucleotide sequence ID" value="NZ_RZGR01000004.1"/>
</dbReference>
<dbReference type="Proteomes" id="UP000288012">
    <property type="component" value="Unassembled WGS sequence"/>
</dbReference>
<dbReference type="InterPro" id="IPR000860">
    <property type="entry name" value="HemC"/>
</dbReference>
<dbReference type="InterPro" id="IPR022418">
    <property type="entry name" value="Porphobilinogen_deaminase_C"/>
</dbReference>
<name>A0A433JLM1_9GAMM</name>
<dbReference type="FunFam" id="3.40.190.10:FF:000005">
    <property type="entry name" value="Porphobilinogen deaminase"/>
    <property type="match status" value="1"/>
</dbReference>
<proteinExistence type="inferred from homology"/>
<dbReference type="AlphaFoldDB" id="A0A433JLM1"/>
<dbReference type="PIRSF" id="PIRSF001438">
    <property type="entry name" value="4pyrrol_synth_OHMeBilane_synth"/>
    <property type="match status" value="1"/>
</dbReference>
<dbReference type="FunFam" id="3.40.190.10:FF:000004">
    <property type="entry name" value="Porphobilinogen deaminase"/>
    <property type="match status" value="1"/>
</dbReference>
<dbReference type="InterPro" id="IPR022419">
    <property type="entry name" value="Porphobilin_deaminase_cofac_BS"/>
</dbReference>
<accession>A0A433JLM1</accession>
<evidence type="ECO:0000256" key="8">
    <source>
        <dbReference type="HAMAP-Rule" id="MF_00260"/>
    </source>
</evidence>
<dbReference type="CDD" id="cd13646">
    <property type="entry name" value="PBP2_EcHMBS_like"/>
    <property type="match status" value="1"/>
</dbReference>
<evidence type="ECO:0000256" key="3">
    <source>
        <dbReference type="ARBA" id="ARBA00005638"/>
    </source>
</evidence>
<dbReference type="Gene3D" id="3.40.190.10">
    <property type="entry name" value="Periplasmic binding protein-like II"/>
    <property type="match status" value="2"/>
</dbReference>
<dbReference type="PRINTS" id="PR00151">
    <property type="entry name" value="PORPHBDMNASE"/>
</dbReference>
<dbReference type="GO" id="GO:0006782">
    <property type="term" value="P:protoporphyrinogen IX biosynthetic process"/>
    <property type="evidence" value="ECO:0007669"/>
    <property type="project" value="UniProtKB-UniRule"/>
</dbReference>
<dbReference type="InterPro" id="IPR022417">
    <property type="entry name" value="Porphobilin_deaminase_N"/>
</dbReference>
<comment type="function">
    <text evidence="1 8">Tetrapolymerization of the monopyrrole PBG into the hydroxymethylbilane pre-uroporphyrinogen in several discrete steps.</text>
</comment>
<dbReference type="SUPFAM" id="SSF54782">
    <property type="entry name" value="Porphobilinogen deaminase (hydroxymethylbilane synthase), C-terminal domain"/>
    <property type="match status" value="1"/>
</dbReference>
<evidence type="ECO:0000313" key="11">
    <source>
        <dbReference type="EMBL" id="RUQ90453.1"/>
    </source>
</evidence>
<sequence>MPNNILRIATRESPLALWQANHVKELLAQYWPSLQIELLPMKTSGDKFLKDKLLKIGGKGLFVKELEEALLSHQADIAVHSMKDVPAIFPDGLCLPVICQRHNPWDAFVSDIYPSLDSLPKGAIVGTSSLRRQAQLLALRPDLMIKPLRGNIHTRIHKMREESYHAIILAVAGLERMGMEHLLKQTLSEKVMLPACGQGALGIECRDNDAEVKKIIAPLNDPLSSLCVRAERQVNALLGGNCHVPLAVLCKPEGEEYLSLHAKVASADGRILLSNTQRGHRTDARIMADNCAQILLADGAAELLNPSVS</sequence>
<comment type="pathway">
    <text evidence="2">Porphyrin-containing compound metabolism; protoporphyrin-IX biosynthesis; coproporphyrinogen-III from 5-aminolevulinate: step 2/4.</text>
</comment>
<evidence type="ECO:0000259" key="9">
    <source>
        <dbReference type="Pfam" id="PF01379"/>
    </source>
</evidence>
<dbReference type="EMBL" id="RZGR01000004">
    <property type="protein sequence ID" value="RUQ90453.1"/>
    <property type="molecule type" value="Genomic_DNA"/>
</dbReference>
<evidence type="ECO:0000313" key="12">
    <source>
        <dbReference type="Proteomes" id="UP000288012"/>
    </source>
</evidence>
<evidence type="ECO:0000256" key="4">
    <source>
        <dbReference type="ARBA" id="ARBA00011245"/>
    </source>
</evidence>
<feature type="domain" description="Porphobilinogen deaminase N-terminal" evidence="9">
    <location>
        <begin position="6"/>
        <end position="213"/>
    </location>
</feature>
<feature type="domain" description="Porphobilinogen deaminase C-terminal" evidence="10">
    <location>
        <begin position="226"/>
        <end position="296"/>
    </location>
</feature>
<comment type="caution">
    <text evidence="11">The sequence shown here is derived from an EMBL/GenBank/DDBJ whole genome shotgun (WGS) entry which is preliminary data.</text>
</comment>
<dbReference type="NCBIfam" id="TIGR00212">
    <property type="entry name" value="hemC"/>
    <property type="match status" value="1"/>
</dbReference>
<keyword evidence="6 8" id="KW-0627">Porphyrin biosynthesis</keyword>
<comment type="miscellaneous">
    <text evidence="8">The porphobilinogen subunits are added to the dipyrromethane group.</text>
</comment>
<feature type="modified residue" description="S-(dipyrrolylmethanemethyl)cysteine" evidence="8">
    <location>
        <position position="242"/>
    </location>
</feature>
<dbReference type="PANTHER" id="PTHR11557">
    <property type="entry name" value="PORPHOBILINOGEN DEAMINASE"/>
    <property type="match status" value="1"/>
</dbReference>
<dbReference type="UniPathway" id="UPA00251">
    <property type="reaction ID" value="UER00319"/>
</dbReference>
<dbReference type="EC" id="2.5.1.61" evidence="8"/>
<evidence type="ECO:0000256" key="1">
    <source>
        <dbReference type="ARBA" id="ARBA00002869"/>
    </source>
</evidence>
<keyword evidence="5 8" id="KW-0808">Transferase</keyword>
<comment type="cofactor">
    <cofactor evidence="8">
        <name>dipyrromethane</name>
        <dbReference type="ChEBI" id="CHEBI:60342"/>
    </cofactor>
    <text evidence="8">Binds 1 dipyrromethane group covalently.</text>
</comment>
<comment type="catalytic activity">
    <reaction evidence="7 8">
        <text>4 porphobilinogen + H2O = hydroxymethylbilane + 4 NH4(+)</text>
        <dbReference type="Rhea" id="RHEA:13185"/>
        <dbReference type="ChEBI" id="CHEBI:15377"/>
        <dbReference type="ChEBI" id="CHEBI:28938"/>
        <dbReference type="ChEBI" id="CHEBI:57845"/>
        <dbReference type="ChEBI" id="CHEBI:58126"/>
        <dbReference type="EC" id="2.5.1.61"/>
    </reaction>
</comment>
<comment type="similarity">
    <text evidence="3 8">Belongs to the HMBS family.</text>
</comment>
<organism evidence="11 12">
    <name type="scientific">Legionella septentrionalis</name>
    <dbReference type="NCBI Taxonomy" id="2498109"/>
    <lineage>
        <taxon>Bacteria</taxon>
        <taxon>Pseudomonadati</taxon>
        <taxon>Pseudomonadota</taxon>
        <taxon>Gammaproteobacteria</taxon>
        <taxon>Legionellales</taxon>
        <taxon>Legionellaceae</taxon>
        <taxon>Legionella</taxon>
    </lineage>
</organism>
<dbReference type="OrthoDB" id="9810298at2"/>
<dbReference type="Pfam" id="PF01379">
    <property type="entry name" value="Porphobil_deam"/>
    <property type="match status" value="1"/>
</dbReference>
<dbReference type="Gene3D" id="3.30.160.40">
    <property type="entry name" value="Porphobilinogen deaminase, C-terminal domain"/>
    <property type="match status" value="1"/>
</dbReference>
<evidence type="ECO:0000256" key="5">
    <source>
        <dbReference type="ARBA" id="ARBA00022679"/>
    </source>
</evidence>
<dbReference type="HAMAP" id="MF_00260">
    <property type="entry name" value="Porphobil_deam"/>
    <property type="match status" value="1"/>
</dbReference>
<dbReference type="GO" id="GO:0004418">
    <property type="term" value="F:hydroxymethylbilane synthase activity"/>
    <property type="evidence" value="ECO:0007669"/>
    <property type="project" value="UniProtKB-UniRule"/>
</dbReference>
<evidence type="ECO:0000256" key="6">
    <source>
        <dbReference type="ARBA" id="ARBA00023244"/>
    </source>
</evidence>